<feature type="compositionally biased region" description="Basic residues" evidence="3">
    <location>
        <begin position="162"/>
        <end position="175"/>
    </location>
</feature>
<evidence type="ECO:0000259" key="4">
    <source>
        <dbReference type="PROSITE" id="PS50102"/>
    </source>
</evidence>
<proteinExistence type="predicted"/>
<evidence type="ECO:0000256" key="2">
    <source>
        <dbReference type="PROSITE-ProRule" id="PRU00176"/>
    </source>
</evidence>
<reference evidence="5" key="1">
    <citation type="submission" date="2022-01" db="EMBL/GenBank/DDBJ databases">
        <authorList>
            <person name="King R."/>
        </authorList>
    </citation>
    <scope>NUCLEOTIDE SEQUENCE</scope>
</reference>
<dbReference type="SUPFAM" id="SSF54928">
    <property type="entry name" value="RNA-binding domain, RBD"/>
    <property type="match status" value="1"/>
</dbReference>
<sequence length="175" mass="20077">MLLFPSYWYQLLKLVQTHGTIEKFDLIFHRTGPLTGQPRGFAFVTYAKHQDALRAKNCLNGKLVGQKNINVTWAHIAEIDSEPTPKPKPDVTIPALALSKNPKKTDKASQIQAIEAKLKVMEHKEEELKINDSIASKPAVIQQFQFNKDRSSNSVRPYRAHDRQKKPYMRKKSRN</sequence>
<dbReference type="GO" id="GO:0003729">
    <property type="term" value="F:mRNA binding"/>
    <property type="evidence" value="ECO:0007669"/>
    <property type="project" value="TreeGrafter"/>
</dbReference>
<evidence type="ECO:0000256" key="3">
    <source>
        <dbReference type="SAM" id="MobiDB-lite"/>
    </source>
</evidence>
<dbReference type="Gene3D" id="3.30.70.330">
    <property type="match status" value="1"/>
</dbReference>
<feature type="domain" description="RRM" evidence="4">
    <location>
        <begin position="10"/>
        <end position="76"/>
    </location>
</feature>
<dbReference type="InterPro" id="IPR035979">
    <property type="entry name" value="RBD_domain_sf"/>
</dbReference>
<protein>
    <recommendedName>
        <fullName evidence="4">RRM domain-containing protein</fullName>
    </recommendedName>
</protein>
<evidence type="ECO:0000256" key="1">
    <source>
        <dbReference type="ARBA" id="ARBA00022884"/>
    </source>
</evidence>
<evidence type="ECO:0000313" key="6">
    <source>
        <dbReference type="Proteomes" id="UP001152799"/>
    </source>
</evidence>
<dbReference type="Proteomes" id="UP001152799">
    <property type="component" value="Chromosome 7"/>
</dbReference>
<name>A0A9N9MWC1_9CUCU</name>
<dbReference type="EMBL" id="OU892283">
    <property type="protein sequence ID" value="CAG9771829.1"/>
    <property type="molecule type" value="Genomic_DNA"/>
</dbReference>
<dbReference type="InterPro" id="IPR000504">
    <property type="entry name" value="RRM_dom"/>
</dbReference>
<dbReference type="PROSITE" id="PS50102">
    <property type="entry name" value="RRM"/>
    <property type="match status" value="1"/>
</dbReference>
<dbReference type="AlphaFoldDB" id="A0A9N9MWC1"/>
<dbReference type="PANTHER" id="PTHR48025">
    <property type="entry name" value="OS02G0815200 PROTEIN"/>
    <property type="match status" value="1"/>
</dbReference>
<dbReference type="SMART" id="SM00360">
    <property type="entry name" value="RRM"/>
    <property type="match status" value="1"/>
</dbReference>
<dbReference type="PANTHER" id="PTHR48025:SF1">
    <property type="entry name" value="RRM DOMAIN-CONTAINING PROTEIN"/>
    <property type="match status" value="1"/>
</dbReference>
<organism evidence="5 6">
    <name type="scientific">Ceutorhynchus assimilis</name>
    <name type="common">cabbage seed weevil</name>
    <dbReference type="NCBI Taxonomy" id="467358"/>
    <lineage>
        <taxon>Eukaryota</taxon>
        <taxon>Metazoa</taxon>
        <taxon>Ecdysozoa</taxon>
        <taxon>Arthropoda</taxon>
        <taxon>Hexapoda</taxon>
        <taxon>Insecta</taxon>
        <taxon>Pterygota</taxon>
        <taxon>Neoptera</taxon>
        <taxon>Endopterygota</taxon>
        <taxon>Coleoptera</taxon>
        <taxon>Polyphaga</taxon>
        <taxon>Cucujiformia</taxon>
        <taxon>Curculionidae</taxon>
        <taxon>Ceutorhynchinae</taxon>
        <taxon>Ceutorhynchus</taxon>
    </lineage>
</organism>
<dbReference type="OrthoDB" id="6730379at2759"/>
<dbReference type="InterPro" id="IPR050502">
    <property type="entry name" value="Euk_RNA-bind_prot"/>
</dbReference>
<accession>A0A9N9MWC1</accession>
<keyword evidence="1 2" id="KW-0694">RNA-binding</keyword>
<keyword evidence="6" id="KW-1185">Reference proteome</keyword>
<feature type="region of interest" description="Disordered" evidence="3">
    <location>
        <begin position="145"/>
        <end position="175"/>
    </location>
</feature>
<dbReference type="InterPro" id="IPR012677">
    <property type="entry name" value="Nucleotide-bd_a/b_plait_sf"/>
</dbReference>
<gene>
    <name evidence="5" type="ORF">CEUTPL_LOCUS12254</name>
</gene>
<dbReference type="Pfam" id="PF00076">
    <property type="entry name" value="RRM_1"/>
    <property type="match status" value="1"/>
</dbReference>
<evidence type="ECO:0000313" key="5">
    <source>
        <dbReference type="EMBL" id="CAG9771829.1"/>
    </source>
</evidence>